<accession>A0A127PA13</accession>
<dbReference type="InterPro" id="IPR050263">
    <property type="entry name" value="Bact_Fimbrial_Adh_Pro"/>
</dbReference>
<protein>
    <submittedName>
        <fullName evidence="2">Fimbrial family protein</fullName>
    </submittedName>
</protein>
<proteinExistence type="predicted"/>
<dbReference type="GO" id="GO:0043709">
    <property type="term" value="P:cell adhesion involved in single-species biofilm formation"/>
    <property type="evidence" value="ECO:0007669"/>
    <property type="project" value="TreeGrafter"/>
</dbReference>
<dbReference type="PANTHER" id="PTHR33420">
    <property type="entry name" value="FIMBRIAL SUBUNIT ELFA-RELATED"/>
    <property type="match status" value="1"/>
</dbReference>
<dbReference type="PATRIC" id="fig|158899.10.peg.1979"/>
<dbReference type="Pfam" id="PF00419">
    <property type="entry name" value="Fimbrial"/>
    <property type="match status" value="1"/>
</dbReference>
<evidence type="ECO:0000259" key="1">
    <source>
        <dbReference type="Pfam" id="PF00419"/>
    </source>
</evidence>
<reference evidence="2 3" key="1">
    <citation type="submission" date="2015-11" db="EMBL/GenBank/DDBJ databases">
        <title>Exploring the genomic traits of fungus-feeding bacterial genus Collimonas.</title>
        <authorList>
            <person name="Song C."/>
            <person name="Schmidt R."/>
            <person name="de Jager V."/>
            <person name="Krzyzanowska D."/>
            <person name="Jongedijk E."/>
            <person name="Cankar K."/>
            <person name="Beekwilder J."/>
            <person name="van Veen A."/>
            <person name="de Boer W."/>
            <person name="van Veen J.A."/>
            <person name="Garbeva P."/>
        </authorList>
    </citation>
    <scope>NUCLEOTIDE SEQUENCE [LARGE SCALE GENOMIC DNA]</scope>
    <source>
        <strain evidence="2 3">Ter6</strain>
    </source>
</reference>
<dbReference type="AlphaFoldDB" id="A0A127PA13"/>
<dbReference type="EMBL" id="CP013232">
    <property type="protein sequence ID" value="AMO94669.1"/>
    <property type="molecule type" value="Genomic_DNA"/>
</dbReference>
<sequence>MKQMTIAKLVAVAAAGLLSQAAFADGGTVNFNGNIVDSPCTVDPSSQNITVPMGDVSRTVFGAVAGKKSTPSKFTILLTDCGPTAKGATVTFTGTTDATVKDDLAIANAGQVGVTAATGVAIELGDSAGTKIPVGSASGTYVLGLGNNPLKFQAAYISTSTAVTVGPANSTAQFVVAYL</sequence>
<dbReference type="InterPro" id="IPR036937">
    <property type="entry name" value="Adhesion_dom_fimbrial_sf"/>
</dbReference>
<dbReference type="Proteomes" id="UP000072421">
    <property type="component" value="Chromosome"/>
</dbReference>
<evidence type="ECO:0000313" key="3">
    <source>
        <dbReference type="Proteomes" id="UP000072421"/>
    </source>
</evidence>
<dbReference type="PANTHER" id="PTHR33420:SF26">
    <property type="entry name" value="FIMBRIAL SUBUNIT"/>
    <property type="match status" value="1"/>
</dbReference>
<dbReference type="InterPro" id="IPR000259">
    <property type="entry name" value="Adhesion_dom_fimbrial"/>
</dbReference>
<organism evidence="2">
    <name type="scientific">Collimonas fungivorans</name>
    <dbReference type="NCBI Taxonomy" id="158899"/>
    <lineage>
        <taxon>Bacteria</taxon>
        <taxon>Pseudomonadati</taxon>
        <taxon>Pseudomonadota</taxon>
        <taxon>Betaproteobacteria</taxon>
        <taxon>Burkholderiales</taxon>
        <taxon>Oxalobacteraceae</taxon>
        <taxon>Collimonas</taxon>
    </lineage>
</organism>
<dbReference type="Gene3D" id="2.60.40.1090">
    <property type="entry name" value="Fimbrial-type adhesion domain"/>
    <property type="match status" value="1"/>
</dbReference>
<feature type="domain" description="Fimbrial-type adhesion" evidence="1">
    <location>
        <begin position="30"/>
        <end position="178"/>
    </location>
</feature>
<dbReference type="SUPFAM" id="SSF49401">
    <property type="entry name" value="Bacterial adhesins"/>
    <property type="match status" value="1"/>
</dbReference>
<dbReference type="GO" id="GO:0009289">
    <property type="term" value="C:pilus"/>
    <property type="evidence" value="ECO:0007669"/>
    <property type="project" value="InterPro"/>
</dbReference>
<gene>
    <name evidence="2" type="ORF">CFter6_1976</name>
</gene>
<name>A0A127PA13_9BURK</name>
<dbReference type="OrthoDB" id="6522787at2"/>
<dbReference type="InterPro" id="IPR008966">
    <property type="entry name" value="Adhesion_dom_sf"/>
</dbReference>
<evidence type="ECO:0000313" key="2">
    <source>
        <dbReference type="EMBL" id="AMO94669.1"/>
    </source>
</evidence>